<dbReference type="EMBL" id="AP014966">
    <property type="protein sequence ID" value="BAT10496.1"/>
    <property type="molecule type" value="Genomic_DNA"/>
</dbReference>
<keyword evidence="3" id="KW-1185">Reference proteome</keyword>
<reference evidence="2 3" key="2">
    <citation type="journal article" date="2013" name="Plant Cell Physiol.">
        <title>Rice Annotation Project Database (RAP-DB): an integrative and interactive database for rice genomics.</title>
        <authorList>
            <person name="Sakai H."/>
            <person name="Lee S.S."/>
            <person name="Tanaka T."/>
            <person name="Numa H."/>
            <person name="Kim J."/>
            <person name="Kawahara Y."/>
            <person name="Wakimoto H."/>
            <person name="Yang C.C."/>
            <person name="Iwamoto M."/>
            <person name="Abe T."/>
            <person name="Yamada Y."/>
            <person name="Muto A."/>
            <person name="Inokuchi H."/>
            <person name="Ikemura T."/>
            <person name="Matsumoto T."/>
            <person name="Sasaki T."/>
            <person name="Itoh T."/>
        </authorList>
    </citation>
    <scope>NUCLEOTIDE SEQUENCE [LARGE SCALE GENOMIC DNA]</scope>
    <source>
        <strain evidence="3">cv. Nipponbare</strain>
    </source>
</reference>
<feature type="region of interest" description="Disordered" evidence="1">
    <location>
        <begin position="21"/>
        <end position="45"/>
    </location>
</feature>
<dbReference type="AlphaFoldDB" id="A0A0P0XTN7"/>
<dbReference type="InParanoid" id="A0A0P0XTN7"/>
<dbReference type="Gramene" id="Os10t0360175-00">
    <property type="protein sequence ID" value="Os10t0360175-00"/>
    <property type="gene ID" value="Os10g0360175"/>
</dbReference>
<organism evidence="2 3">
    <name type="scientific">Oryza sativa subsp. japonica</name>
    <name type="common">Rice</name>
    <dbReference type="NCBI Taxonomy" id="39947"/>
    <lineage>
        <taxon>Eukaryota</taxon>
        <taxon>Viridiplantae</taxon>
        <taxon>Streptophyta</taxon>
        <taxon>Embryophyta</taxon>
        <taxon>Tracheophyta</taxon>
        <taxon>Spermatophyta</taxon>
        <taxon>Magnoliopsida</taxon>
        <taxon>Liliopsida</taxon>
        <taxon>Poales</taxon>
        <taxon>Poaceae</taxon>
        <taxon>BOP clade</taxon>
        <taxon>Oryzoideae</taxon>
        <taxon>Oryzeae</taxon>
        <taxon>Oryzinae</taxon>
        <taxon>Oryza</taxon>
        <taxon>Oryza sativa</taxon>
    </lineage>
</organism>
<reference evidence="3" key="1">
    <citation type="journal article" date="2005" name="Nature">
        <title>The map-based sequence of the rice genome.</title>
        <authorList>
            <consortium name="International rice genome sequencing project (IRGSP)"/>
            <person name="Matsumoto T."/>
            <person name="Wu J."/>
            <person name="Kanamori H."/>
            <person name="Katayose Y."/>
            <person name="Fujisawa M."/>
            <person name="Namiki N."/>
            <person name="Mizuno H."/>
            <person name="Yamamoto K."/>
            <person name="Antonio B.A."/>
            <person name="Baba T."/>
            <person name="Sakata K."/>
            <person name="Nagamura Y."/>
            <person name="Aoki H."/>
            <person name="Arikawa K."/>
            <person name="Arita K."/>
            <person name="Bito T."/>
            <person name="Chiden Y."/>
            <person name="Fujitsuka N."/>
            <person name="Fukunaka R."/>
            <person name="Hamada M."/>
            <person name="Harada C."/>
            <person name="Hayashi A."/>
            <person name="Hijishita S."/>
            <person name="Honda M."/>
            <person name="Hosokawa S."/>
            <person name="Ichikawa Y."/>
            <person name="Idonuma A."/>
            <person name="Iijima M."/>
            <person name="Ikeda M."/>
            <person name="Ikeno M."/>
            <person name="Ito K."/>
            <person name="Ito S."/>
            <person name="Ito T."/>
            <person name="Ito Y."/>
            <person name="Ito Y."/>
            <person name="Iwabuchi A."/>
            <person name="Kamiya K."/>
            <person name="Karasawa W."/>
            <person name="Kurita K."/>
            <person name="Katagiri S."/>
            <person name="Kikuta A."/>
            <person name="Kobayashi H."/>
            <person name="Kobayashi N."/>
            <person name="Machita K."/>
            <person name="Maehara T."/>
            <person name="Masukawa M."/>
            <person name="Mizubayashi T."/>
            <person name="Mukai Y."/>
            <person name="Nagasaki H."/>
            <person name="Nagata Y."/>
            <person name="Naito S."/>
            <person name="Nakashima M."/>
            <person name="Nakama Y."/>
            <person name="Nakamichi Y."/>
            <person name="Nakamura M."/>
            <person name="Meguro A."/>
            <person name="Negishi M."/>
            <person name="Ohta I."/>
            <person name="Ohta T."/>
            <person name="Okamoto M."/>
            <person name="Ono N."/>
            <person name="Saji S."/>
            <person name="Sakaguchi M."/>
            <person name="Sakai K."/>
            <person name="Shibata M."/>
            <person name="Shimokawa T."/>
            <person name="Song J."/>
            <person name="Takazaki Y."/>
            <person name="Terasawa K."/>
            <person name="Tsugane M."/>
            <person name="Tsuji K."/>
            <person name="Ueda S."/>
            <person name="Waki K."/>
            <person name="Yamagata H."/>
            <person name="Yamamoto M."/>
            <person name="Yamamoto S."/>
            <person name="Yamane H."/>
            <person name="Yoshiki S."/>
            <person name="Yoshihara R."/>
            <person name="Yukawa K."/>
            <person name="Zhong H."/>
            <person name="Yano M."/>
            <person name="Yuan Q."/>
            <person name="Ouyang S."/>
            <person name="Liu J."/>
            <person name="Jones K.M."/>
            <person name="Gansberger K."/>
            <person name="Moffat K."/>
            <person name="Hill J."/>
            <person name="Bera J."/>
            <person name="Fadrosh D."/>
            <person name="Jin S."/>
            <person name="Johri S."/>
            <person name="Kim M."/>
            <person name="Overton L."/>
            <person name="Reardon M."/>
            <person name="Tsitrin T."/>
            <person name="Vuong H."/>
            <person name="Weaver B."/>
            <person name="Ciecko A."/>
            <person name="Tallon L."/>
            <person name="Jackson J."/>
            <person name="Pai G."/>
            <person name="Aken S.V."/>
            <person name="Utterback T."/>
            <person name="Reidmuller S."/>
            <person name="Feldblyum T."/>
            <person name="Hsiao J."/>
            <person name="Zismann V."/>
            <person name="Iobst S."/>
            <person name="de Vazeille A.R."/>
            <person name="Buell C.R."/>
            <person name="Ying K."/>
            <person name="Li Y."/>
            <person name="Lu T."/>
            <person name="Huang Y."/>
            <person name="Zhao Q."/>
            <person name="Feng Q."/>
            <person name="Zhang L."/>
            <person name="Zhu J."/>
            <person name="Weng Q."/>
            <person name="Mu J."/>
            <person name="Lu Y."/>
            <person name="Fan D."/>
            <person name="Liu Y."/>
            <person name="Guan J."/>
            <person name="Zhang Y."/>
            <person name="Yu S."/>
            <person name="Liu X."/>
            <person name="Zhang Y."/>
            <person name="Hong G."/>
            <person name="Han B."/>
            <person name="Choisne N."/>
            <person name="Demange N."/>
            <person name="Orjeda G."/>
            <person name="Samain S."/>
            <person name="Cattolico L."/>
            <person name="Pelletier E."/>
            <person name="Couloux A."/>
            <person name="Segurens B."/>
            <person name="Wincker P."/>
            <person name="D'Hont A."/>
            <person name="Scarpelli C."/>
            <person name="Weissenbach J."/>
            <person name="Salanoubat M."/>
            <person name="Quetier F."/>
            <person name="Yu Y."/>
            <person name="Kim H.R."/>
            <person name="Rambo T."/>
            <person name="Currie J."/>
            <person name="Collura K."/>
            <person name="Luo M."/>
            <person name="Yang T."/>
            <person name="Ammiraju J.S.S."/>
            <person name="Engler F."/>
            <person name="Soderlund C."/>
            <person name="Wing R.A."/>
            <person name="Palmer L.E."/>
            <person name="de la Bastide M."/>
            <person name="Spiegel L."/>
            <person name="Nascimento L."/>
            <person name="Zutavern T."/>
            <person name="O'Shaughnessy A."/>
            <person name="Dike S."/>
            <person name="Dedhia N."/>
            <person name="Preston R."/>
            <person name="Balija V."/>
            <person name="McCombie W.R."/>
            <person name="Chow T."/>
            <person name="Chen H."/>
            <person name="Chung M."/>
            <person name="Chen C."/>
            <person name="Shaw J."/>
            <person name="Wu H."/>
            <person name="Hsiao K."/>
            <person name="Chao Y."/>
            <person name="Chu M."/>
            <person name="Cheng C."/>
            <person name="Hour A."/>
            <person name="Lee P."/>
            <person name="Lin S."/>
            <person name="Lin Y."/>
            <person name="Liou J."/>
            <person name="Liu S."/>
            <person name="Hsing Y."/>
            <person name="Raghuvanshi S."/>
            <person name="Mohanty A."/>
            <person name="Bharti A.K."/>
            <person name="Gaur A."/>
            <person name="Gupta V."/>
            <person name="Kumar D."/>
            <person name="Ravi V."/>
            <person name="Vij S."/>
            <person name="Kapur A."/>
            <person name="Khurana P."/>
            <person name="Khurana P."/>
            <person name="Khurana J.P."/>
            <person name="Tyagi A.K."/>
            <person name="Gaikwad K."/>
            <person name="Singh A."/>
            <person name="Dalal V."/>
            <person name="Srivastava S."/>
            <person name="Dixit A."/>
            <person name="Pal A.K."/>
            <person name="Ghazi I.A."/>
            <person name="Yadav M."/>
            <person name="Pandit A."/>
            <person name="Bhargava A."/>
            <person name="Sureshbabu K."/>
            <person name="Batra K."/>
            <person name="Sharma T.R."/>
            <person name="Mohapatra T."/>
            <person name="Singh N.K."/>
            <person name="Messing J."/>
            <person name="Nelson A.B."/>
            <person name="Fuks G."/>
            <person name="Kavchok S."/>
            <person name="Keizer G."/>
            <person name="Linton E."/>
            <person name="Llaca V."/>
            <person name="Song R."/>
            <person name="Tanyolac B."/>
            <person name="Young S."/>
            <person name="Ho-Il K."/>
            <person name="Hahn J.H."/>
            <person name="Sangsakoo G."/>
            <person name="Vanavichit A."/>
            <person name="de Mattos Luiz.A.T."/>
            <person name="Zimmer P.D."/>
            <person name="Malone G."/>
            <person name="Dellagostin O."/>
            <person name="de Oliveira A.C."/>
            <person name="Bevan M."/>
            <person name="Bancroft I."/>
            <person name="Minx P."/>
            <person name="Cordum H."/>
            <person name="Wilson R."/>
            <person name="Cheng Z."/>
            <person name="Jin W."/>
            <person name="Jiang J."/>
            <person name="Leong S.A."/>
            <person name="Iwama H."/>
            <person name="Gojobori T."/>
            <person name="Itoh T."/>
            <person name="Niimura Y."/>
            <person name="Fujii Y."/>
            <person name="Habara T."/>
            <person name="Sakai H."/>
            <person name="Sato Y."/>
            <person name="Wilson G."/>
            <person name="Kumar K."/>
            <person name="McCouch S."/>
            <person name="Juretic N."/>
            <person name="Hoen D."/>
            <person name="Wright S."/>
            <person name="Bruskiewich R."/>
            <person name="Bureau T."/>
            <person name="Miyao A."/>
            <person name="Hirochika H."/>
            <person name="Nishikawa T."/>
            <person name="Kadowaki K."/>
            <person name="Sugiura M."/>
            <person name="Burr B."/>
            <person name="Sasaki T."/>
        </authorList>
    </citation>
    <scope>NUCLEOTIDE SEQUENCE [LARGE SCALE GENOMIC DNA]</scope>
    <source>
        <strain evidence="3">cv. Nipponbare</strain>
    </source>
</reference>
<evidence type="ECO:0000313" key="3">
    <source>
        <dbReference type="Proteomes" id="UP000059680"/>
    </source>
</evidence>
<feature type="region of interest" description="Disordered" evidence="1">
    <location>
        <begin position="62"/>
        <end position="123"/>
    </location>
</feature>
<dbReference type="Proteomes" id="UP000059680">
    <property type="component" value="Chromosome 10"/>
</dbReference>
<evidence type="ECO:0000313" key="2">
    <source>
        <dbReference type="EMBL" id="BAT10496.1"/>
    </source>
</evidence>
<accession>A0A0P0XTN7</accession>
<name>A0A0P0XTN7_ORYSJ</name>
<sequence length="123" mass="12608">MPVRCWKKWIPRAAMTMRRTGGVGCRNSSLHTPLPPLPALAAAPSSSASPAAALISASRASASLGLSHTRRSTESASSARPWTTSHRGDSGMASTPSASAALGSAPRPSMARHPYTSGSLASR</sequence>
<proteinExistence type="predicted"/>
<reference evidence="2 3" key="3">
    <citation type="journal article" date="2013" name="Rice">
        <title>Improvement of the Oryza sativa Nipponbare reference genome using next generation sequence and optical map data.</title>
        <authorList>
            <person name="Kawahara Y."/>
            <person name="de la Bastide M."/>
            <person name="Hamilton J.P."/>
            <person name="Kanamori H."/>
            <person name="McCombie W.R."/>
            <person name="Ouyang S."/>
            <person name="Schwartz D.C."/>
            <person name="Tanaka T."/>
            <person name="Wu J."/>
            <person name="Zhou S."/>
            <person name="Childs K.L."/>
            <person name="Davidson R.M."/>
            <person name="Lin H."/>
            <person name="Quesada-Ocampo L."/>
            <person name="Vaillancourt B."/>
            <person name="Sakai H."/>
            <person name="Lee S.S."/>
            <person name="Kim J."/>
            <person name="Numa H."/>
            <person name="Itoh T."/>
            <person name="Buell C.R."/>
            <person name="Matsumoto T."/>
        </authorList>
    </citation>
    <scope>NUCLEOTIDE SEQUENCE [LARGE SCALE GENOMIC DNA]</scope>
    <source>
        <strain evidence="3">cv. Nipponbare</strain>
    </source>
</reference>
<dbReference type="PaxDb" id="39947-A0A0P0XTN7"/>
<evidence type="ECO:0000256" key="1">
    <source>
        <dbReference type="SAM" id="MobiDB-lite"/>
    </source>
</evidence>
<protein>
    <submittedName>
        <fullName evidence="2">Os10g0360175 protein</fullName>
    </submittedName>
</protein>
<gene>
    <name evidence="2" type="ordered locus">Os10g0360175</name>
    <name evidence="2" type="ORF">OSNPB_100360175</name>
</gene>